<comment type="caution">
    <text evidence="1">The sequence shown here is derived from an EMBL/GenBank/DDBJ whole genome shotgun (WGS) entry which is preliminary data.</text>
</comment>
<name>A0A9N9NTJ0_9GLOM</name>
<proteinExistence type="predicted"/>
<dbReference type="Proteomes" id="UP000789396">
    <property type="component" value="Unassembled WGS sequence"/>
</dbReference>
<feature type="non-terminal residue" evidence="1">
    <location>
        <position position="1"/>
    </location>
</feature>
<dbReference type="EMBL" id="CAJVPZ010040405">
    <property type="protein sequence ID" value="CAG8759541.1"/>
    <property type="molecule type" value="Genomic_DNA"/>
</dbReference>
<gene>
    <name evidence="1" type="ORF">RFULGI_LOCUS14204</name>
</gene>
<dbReference type="AlphaFoldDB" id="A0A9N9NTJ0"/>
<organism evidence="1 2">
    <name type="scientific">Racocetra fulgida</name>
    <dbReference type="NCBI Taxonomy" id="60492"/>
    <lineage>
        <taxon>Eukaryota</taxon>
        <taxon>Fungi</taxon>
        <taxon>Fungi incertae sedis</taxon>
        <taxon>Mucoromycota</taxon>
        <taxon>Glomeromycotina</taxon>
        <taxon>Glomeromycetes</taxon>
        <taxon>Diversisporales</taxon>
        <taxon>Gigasporaceae</taxon>
        <taxon>Racocetra</taxon>
    </lineage>
</organism>
<dbReference type="OrthoDB" id="2422122at2759"/>
<protein>
    <submittedName>
        <fullName evidence="1">16630_t:CDS:1</fullName>
    </submittedName>
</protein>
<evidence type="ECO:0000313" key="1">
    <source>
        <dbReference type="EMBL" id="CAG8759541.1"/>
    </source>
</evidence>
<evidence type="ECO:0000313" key="2">
    <source>
        <dbReference type="Proteomes" id="UP000789396"/>
    </source>
</evidence>
<reference evidence="1" key="1">
    <citation type="submission" date="2021-06" db="EMBL/GenBank/DDBJ databases">
        <authorList>
            <person name="Kallberg Y."/>
            <person name="Tangrot J."/>
            <person name="Rosling A."/>
        </authorList>
    </citation>
    <scope>NUCLEOTIDE SEQUENCE</scope>
    <source>
        <strain evidence="1">IN212</strain>
    </source>
</reference>
<sequence length="117" mass="13634">TSFAGNETSNTDYHGFEYVLFPYSSNGTVDYCGSSTTVCRYVGYRNSKLPRDRYCVAVKNPNNINYYMTMVFTFGGTSARRDLDKSEDTFKKNIFTREFDRRDFKPPEKDVGDRFHH</sequence>
<keyword evidence="2" id="KW-1185">Reference proteome</keyword>
<accession>A0A9N9NTJ0</accession>